<organism evidence="1 2">
    <name type="scientific">Arachis hypogaea</name>
    <name type="common">Peanut</name>
    <dbReference type="NCBI Taxonomy" id="3818"/>
    <lineage>
        <taxon>Eukaryota</taxon>
        <taxon>Viridiplantae</taxon>
        <taxon>Streptophyta</taxon>
        <taxon>Embryophyta</taxon>
        <taxon>Tracheophyta</taxon>
        <taxon>Spermatophyta</taxon>
        <taxon>Magnoliopsida</taxon>
        <taxon>eudicotyledons</taxon>
        <taxon>Gunneridae</taxon>
        <taxon>Pentapetalae</taxon>
        <taxon>rosids</taxon>
        <taxon>fabids</taxon>
        <taxon>Fabales</taxon>
        <taxon>Fabaceae</taxon>
        <taxon>Papilionoideae</taxon>
        <taxon>50 kb inversion clade</taxon>
        <taxon>dalbergioids sensu lato</taxon>
        <taxon>Dalbergieae</taxon>
        <taxon>Pterocarpus clade</taxon>
        <taxon>Arachis</taxon>
    </lineage>
</organism>
<protein>
    <submittedName>
        <fullName evidence="1">Uncharacterized protein</fullName>
    </submittedName>
</protein>
<name>A0A445AH97_ARAHY</name>
<gene>
    <name evidence="1" type="ORF">Ahy_B02g059805</name>
</gene>
<accession>A0A445AH97</accession>
<keyword evidence="2" id="KW-1185">Reference proteome</keyword>
<dbReference type="EMBL" id="SDMP01000012">
    <property type="protein sequence ID" value="RYR25813.1"/>
    <property type="molecule type" value="Genomic_DNA"/>
</dbReference>
<dbReference type="PANTHER" id="PTHR33701">
    <property type="entry name" value="TRANSMEMBRANE PROTEIN"/>
    <property type="match status" value="1"/>
</dbReference>
<proteinExistence type="predicted"/>
<evidence type="ECO:0000313" key="1">
    <source>
        <dbReference type="EMBL" id="RYR25813.1"/>
    </source>
</evidence>
<sequence>MVMRNPVIDPQDQSYVTNQWVRNLECPISEVEDWKTSNMEDSSAMTIEFLRARLLSERSISRSARQRAEELAEKACSFISA</sequence>
<dbReference type="PANTHER" id="PTHR33701:SF3">
    <property type="entry name" value="TRANSCRIPTIONAL REGULATOR ATRX"/>
    <property type="match status" value="1"/>
</dbReference>
<comment type="caution">
    <text evidence="1">The sequence shown here is derived from an EMBL/GenBank/DDBJ whole genome shotgun (WGS) entry which is preliminary data.</text>
</comment>
<dbReference type="AlphaFoldDB" id="A0A445AH97"/>
<dbReference type="Proteomes" id="UP000289738">
    <property type="component" value="Chromosome B02"/>
</dbReference>
<evidence type="ECO:0000313" key="2">
    <source>
        <dbReference type="Proteomes" id="UP000289738"/>
    </source>
</evidence>
<reference evidence="1 2" key="1">
    <citation type="submission" date="2019-01" db="EMBL/GenBank/DDBJ databases">
        <title>Sequencing of cultivated peanut Arachis hypogaea provides insights into genome evolution and oil improvement.</title>
        <authorList>
            <person name="Chen X."/>
        </authorList>
    </citation>
    <scope>NUCLEOTIDE SEQUENCE [LARGE SCALE GENOMIC DNA]</scope>
    <source>
        <strain evidence="2">cv. Fuhuasheng</strain>
        <tissue evidence="1">Leaves</tissue>
    </source>
</reference>